<organism evidence="1 2">
    <name type="scientific">Champsocephalus gunnari</name>
    <name type="common">Mackerel icefish</name>
    <dbReference type="NCBI Taxonomy" id="52237"/>
    <lineage>
        <taxon>Eukaryota</taxon>
        <taxon>Metazoa</taxon>
        <taxon>Chordata</taxon>
        <taxon>Craniata</taxon>
        <taxon>Vertebrata</taxon>
        <taxon>Euteleostomi</taxon>
        <taxon>Actinopterygii</taxon>
        <taxon>Neopterygii</taxon>
        <taxon>Teleostei</taxon>
        <taxon>Neoteleostei</taxon>
        <taxon>Acanthomorphata</taxon>
        <taxon>Eupercaria</taxon>
        <taxon>Perciformes</taxon>
        <taxon>Notothenioidei</taxon>
        <taxon>Channichthyidae</taxon>
        <taxon>Champsocephalus</taxon>
    </lineage>
</organism>
<dbReference type="Pfam" id="PF15073">
    <property type="entry name" value="SPATA48"/>
    <property type="match status" value="1"/>
</dbReference>
<evidence type="ECO:0000313" key="1">
    <source>
        <dbReference type="EMBL" id="KAK5908130.1"/>
    </source>
</evidence>
<dbReference type="EMBL" id="JAURVH010001529">
    <property type="protein sequence ID" value="KAK5908130.1"/>
    <property type="molecule type" value="Genomic_DNA"/>
</dbReference>
<dbReference type="InterPro" id="IPR027867">
    <property type="entry name" value="SPATA48"/>
</dbReference>
<evidence type="ECO:0000313" key="2">
    <source>
        <dbReference type="Proteomes" id="UP001331515"/>
    </source>
</evidence>
<gene>
    <name evidence="1" type="ORF">CgunFtcFv8_016213</name>
</gene>
<reference evidence="1 2" key="1">
    <citation type="journal article" date="2023" name="Mol. Biol. Evol.">
        <title>Genomics of Secondarily Temperate Adaptation in the Only Non-Antarctic Icefish.</title>
        <authorList>
            <person name="Rivera-Colon A.G."/>
            <person name="Rayamajhi N."/>
            <person name="Minhas B.F."/>
            <person name="Madrigal G."/>
            <person name="Bilyk K.T."/>
            <person name="Yoon V."/>
            <person name="Hune M."/>
            <person name="Gregory S."/>
            <person name="Cheng C.H.C."/>
            <person name="Catchen J.M."/>
        </authorList>
    </citation>
    <scope>NUCLEOTIDE SEQUENCE [LARGE SCALE GENOMIC DNA]</scope>
    <source>
        <tissue evidence="1">White muscle</tissue>
    </source>
</reference>
<name>A0AAN8CTF6_CHAGU</name>
<proteinExistence type="predicted"/>
<dbReference type="Proteomes" id="UP001331515">
    <property type="component" value="Unassembled WGS sequence"/>
</dbReference>
<sequence length="118" mass="12495">MCSGTIGSENMHNIDNMDQHFLPLTLKRSVVPPYVPTARRTTIPGYTGRAAYANSAAEAAVSVPAVSRPARSSGTITELGSPSFGHAAPLSRMVTAKTPCNPFLRPALPVTHKQPGRL</sequence>
<accession>A0AAN8CTF6</accession>
<keyword evidence="2" id="KW-1185">Reference proteome</keyword>
<dbReference type="PANTHER" id="PTHR34759:SF1">
    <property type="entry name" value="SPERMATOGENESIS-ASSOCIATED PROTEIN 48"/>
    <property type="match status" value="1"/>
</dbReference>
<dbReference type="PANTHER" id="PTHR34759">
    <property type="entry name" value="SPERMATOGENESIS-ASSOCIATED PROTEIN 48"/>
    <property type="match status" value="1"/>
</dbReference>
<dbReference type="AlphaFoldDB" id="A0AAN8CTF6"/>
<comment type="caution">
    <text evidence="1">The sequence shown here is derived from an EMBL/GenBank/DDBJ whole genome shotgun (WGS) entry which is preliminary data.</text>
</comment>
<protein>
    <submittedName>
        <fullName evidence="1">Uncharacterized protein</fullName>
    </submittedName>
</protein>